<feature type="non-terminal residue" evidence="1">
    <location>
        <position position="54"/>
    </location>
</feature>
<sequence length="54" mass="5962">MSLQPSASSIDVVVDVWQRSGTRYKKWAESGTGTISVSHTIGDLNPYTFYPVEV</sequence>
<organism evidence="1">
    <name type="scientific">marine sediment metagenome</name>
    <dbReference type="NCBI Taxonomy" id="412755"/>
    <lineage>
        <taxon>unclassified sequences</taxon>
        <taxon>metagenomes</taxon>
        <taxon>ecological metagenomes</taxon>
    </lineage>
</organism>
<proteinExistence type="predicted"/>
<gene>
    <name evidence="1" type="ORF">S06H3_33224</name>
</gene>
<reference evidence="1" key="1">
    <citation type="journal article" date="2014" name="Front. Microbiol.">
        <title>High frequency of phylogenetically diverse reductive dehalogenase-homologous genes in deep subseafloor sedimentary metagenomes.</title>
        <authorList>
            <person name="Kawai M."/>
            <person name="Futagami T."/>
            <person name="Toyoda A."/>
            <person name="Takaki Y."/>
            <person name="Nishi S."/>
            <person name="Hori S."/>
            <person name="Arai W."/>
            <person name="Tsubouchi T."/>
            <person name="Morono Y."/>
            <person name="Uchiyama I."/>
            <person name="Ito T."/>
            <person name="Fujiyama A."/>
            <person name="Inagaki F."/>
            <person name="Takami H."/>
        </authorList>
    </citation>
    <scope>NUCLEOTIDE SEQUENCE</scope>
    <source>
        <strain evidence="1">Expedition CK06-06</strain>
    </source>
</reference>
<dbReference type="AlphaFoldDB" id="X1LML9"/>
<accession>X1LML9</accession>
<evidence type="ECO:0000313" key="1">
    <source>
        <dbReference type="EMBL" id="GAI20343.1"/>
    </source>
</evidence>
<comment type="caution">
    <text evidence="1">The sequence shown here is derived from an EMBL/GenBank/DDBJ whole genome shotgun (WGS) entry which is preliminary data.</text>
</comment>
<dbReference type="EMBL" id="BARV01019813">
    <property type="protein sequence ID" value="GAI20343.1"/>
    <property type="molecule type" value="Genomic_DNA"/>
</dbReference>
<name>X1LML9_9ZZZZ</name>
<protein>
    <submittedName>
        <fullName evidence="1">Uncharacterized protein</fullName>
    </submittedName>
</protein>